<name>W8P6I3_9EURY</name>
<dbReference type="InterPro" id="IPR002736">
    <property type="entry name" value="CitG"/>
</dbReference>
<dbReference type="STRING" id="195522.BD01_1527"/>
<evidence type="ECO:0000313" key="2">
    <source>
        <dbReference type="Proteomes" id="UP000019434"/>
    </source>
</evidence>
<accession>W8P6I3</accession>
<dbReference type="OrthoDB" id="85890at2157"/>
<dbReference type="Pfam" id="PF01874">
    <property type="entry name" value="CitG"/>
    <property type="match status" value="1"/>
</dbReference>
<dbReference type="PANTHER" id="PTHR42280">
    <property type="entry name" value="CITG FAMILY PROTEIN"/>
    <property type="match status" value="1"/>
</dbReference>
<evidence type="ECO:0000313" key="1">
    <source>
        <dbReference type="EMBL" id="AHL23135.1"/>
    </source>
</evidence>
<protein>
    <submittedName>
        <fullName evidence="1">Triphosphoribosyl-dephospho-CoA synthetase</fullName>
    </submittedName>
</protein>
<keyword evidence="2" id="KW-1185">Reference proteome</keyword>
<dbReference type="AlphaFoldDB" id="W8P6I3"/>
<dbReference type="Gene3D" id="1.10.4200.10">
    <property type="entry name" value="Triphosphoribosyl-dephospho-CoA protein"/>
    <property type="match status" value="1"/>
</dbReference>
<dbReference type="HOGENOM" id="CLU_063627_0_0_2"/>
<gene>
    <name evidence="1" type="ORF">BD01_1527</name>
</gene>
<dbReference type="EMBL" id="CP007264">
    <property type="protein sequence ID" value="AHL23135.1"/>
    <property type="molecule type" value="Genomic_DNA"/>
</dbReference>
<organism evidence="1 2">
    <name type="scientific">Thermococcus nautili</name>
    <dbReference type="NCBI Taxonomy" id="195522"/>
    <lineage>
        <taxon>Archaea</taxon>
        <taxon>Methanobacteriati</taxon>
        <taxon>Methanobacteriota</taxon>
        <taxon>Thermococci</taxon>
        <taxon>Thermococcales</taxon>
        <taxon>Thermococcaceae</taxon>
        <taxon>Thermococcus</taxon>
    </lineage>
</organism>
<dbReference type="eggNOG" id="arCOG04238">
    <property type="taxonomic scope" value="Archaea"/>
</dbReference>
<dbReference type="GO" id="GO:0005524">
    <property type="term" value="F:ATP binding"/>
    <property type="evidence" value="ECO:0007669"/>
    <property type="project" value="InterPro"/>
</dbReference>
<dbReference type="GeneID" id="24959355"/>
<sequence>MNRWELIRAFLTGPLIEVAVPKPGNVSRRRDFEDLSIYNFLVAYPALAGIYHEAIKRAESIRSGLLRPNEAGIGELIRRGVEASKRVQDANPNFGVIVLSIPLLMGLSMTRKILEGGEKAKLLIEESTVGDTMELYRAIRIANPKGLPSGVKYDVYSEKAFEELFRDRINLSRIAEISRERELIFREWIEGYRLTYGTFERLAERIPCPLEETIVGVFIELLAENLDTLILRKAGRDEAELVREKARDVVGGRMSLEEFDAFMREKGDLRNPGSLADVMAVSLSLLFLAGVRVEMRNGRAWLVTSQR</sequence>
<dbReference type="PANTHER" id="PTHR42280:SF1">
    <property type="entry name" value="CITG FAMILY PROTEIN"/>
    <property type="match status" value="1"/>
</dbReference>
<dbReference type="Proteomes" id="UP000019434">
    <property type="component" value="Chromosome"/>
</dbReference>
<proteinExistence type="predicted"/>
<reference evidence="1 2" key="1">
    <citation type="submission" date="2014-02" db="EMBL/GenBank/DDBJ databases">
        <title>Genome Sequence of an Hyperthermophilic Archaeon, Thermococcus nautili 30-1, producing viral vesicles.</title>
        <authorList>
            <person name="Oberto J."/>
            <person name="Gaudin M."/>
            <person name="Cossu M."/>
            <person name="Gorlas A."/>
            <person name="Slesarev A."/>
            <person name="Marguet E."/>
            <person name="Forterre P."/>
        </authorList>
    </citation>
    <scope>NUCLEOTIDE SEQUENCE [LARGE SCALE GENOMIC DNA]</scope>
    <source>
        <strain evidence="1 2">30-1</strain>
    </source>
</reference>
<dbReference type="RefSeq" id="WP_042691466.1">
    <property type="nucleotide sequence ID" value="NZ_CP007264.1"/>
</dbReference>
<dbReference type="KEGG" id="tnu:BD01_1527"/>
<dbReference type="GO" id="GO:0046917">
    <property type="term" value="F:triphosphoribosyl-dephospho-CoA synthase activity"/>
    <property type="evidence" value="ECO:0007669"/>
    <property type="project" value="InterPro"/>
</dbReference>